<evidence type="ECO:0000256" key="8">
    <source>
        <dbReference type="SAM" id="MobiDB-lite"/>
    </source>
</evidence>
<evidence type="ECO:0000256" key="2">
    <source>
        <dbReference type="ARBA" id="ARBA00004604"/>
    </source>
</evidence>
<evidence type="ECO:0000256" key="6">
    <source>
        <dbReference type="ARBA" id="ARBA00023242"/>
    </source>
</evidence>
<dbReference type="InterPro" id="IPR006073">
    <property type="entry name" value="GTP-bd"/>
</dbReference>
<protein>
    <recommendedName>
        <fullName evidence="3 7">Nucleolar GTP-binding protein 2</fullName>
    </recommendedName>
</protein>
<name>A0AAD9MJH5_9PEZI</name>
<dbReference type="SUPFAM" id="SSF52540">
    <property type="entry name" value="P-loop containing nucleoside triphosphate hydrolases"/>
    <property type="match status" value="1"/>
</dbReference>
<evidence type="ECO:0000313" key="10">
    <source>
        <dbReference type="EMBL" id="KAK2074011.1"/>
    </source>
</evidence>
<dbReference type="GO" id="GO:0005730">
    <property type="term" value="C:nucleolus"/>
    <property type="evidence" value="ECO:0007669"/>
    <property type="project" value="UniProtKB-SubCell"/>
</dbReference>
<evidence type="ECO:0000256" key="5">
    <source>
        <dbReference type="ARBA" id="ARBA00023134"/>
    </source>
</evidence>
<organism evidence="10 11">
    <name type="scientific">Phyllachora maydis</name>
    <dbReference type="NCBI Taxonomy" id="1825666"/>
    <lineage>
        <taxon>Eukaryota</taxon>
        <taxon>Fungi</taxon>
        <taxon>Dikarya</taxon>
        <taxon>Ascomycota</taxon>
        <taxon>Pezizomycotina</taxon>
        <taxon>Sordariomycetes</taxon>
        <taxon>Sordariomycetidae</taxon>
        <taxon>Phyllachorales</taxon>
        <taxon>Phyllachoraceae</taxon>
        <taxon>Phyllachora</taxon>
    </lineage>
</organism>
<feature type="compositionally biased region" description="Acidic residues" evidence="8">
    <location>
        <begin position="547"/>
        <end position="588"/>
    </location>
</feature>
<dbReference type="AlphaFoldDB" id="A0AAD9MJH5"/>
<sequence>MGTGKKEKTRLRKEGKEADGTKVKGENFYRSRNKVKTLSMYKEGKAIRNKDGNIIKAAAFQSRDVPKARIEPDRRWFNNTRVISQGTLQAFREAVAEQQKNPYSVLLKTNKLPMSLIRDNKDALPEDGVRKHKARITVETEPFALTFGPKSQRKRSRQEEIRLLNGQAGAAAEDGDAPLDAAVEPIFSKGTSRRIFNELYKVIDSSDVVLMVLDARDPLGTRCRSVEKYLRTEAAHKHVVFVLNKIDLVPTKVAASWVKALQKERPTCAMRSSMKNPFGRGSLIDLLRQFSILHKDKKQISVGLIGYPNVGKSSIINCLRGKMVAKVAPIPGETKVWQYVALMKRIHMIDCPGIVPPNRLDTPEALLLRGTVRVENVANPEQYMPAVLQRVKPHHLERTYDLRGWSDHHEFLDMLARKGGRLLRGGEPDVDGVAKMVLNDFMRGKIPWFVPPPDAEDGGVDDAVKEGREGRLGEMPKKRKRDDESMLDTSIGETSTVAAAEESASQPKVNESFEGFDESDSQPDMEEQKDLQHTTIAKPAEESLNGDNEDEIALEDTSEDDSQGDMVEEDSEDDDDKDEGDDSDDSIDLDLQGLADEILNSSDDGDSGHADVPAPTRKST</sequence>
<dbReference type="InterPro" id="IPR050755">
    <property type="entry name" value="TRAFAC_YlqF/YawG_RiboMat"/>
</dbReference>
<keyword evidence="4 7" id="KW-0547">Nucleotide-binding</keyword>
<comment type="subcellular location">
    <subcellularLocation>
        <location evidence="2 7">Nucleus</location>
        <location evidence="2 7">Nucleolus</location>
    </subcellularLocation>
</comment>
<dbReference type="Proteomes" id="UP001217918">
    <property type="component" value="Unassembled WGS sequence"/>
</dbReference>
<evidence type="ECO:0000256" key="1">
    <source>
        <dbReference type="ARBA" id="ARBA00003892"/>
    </source>
</evidence>
<feature type="compositionally biased region" description="Acidic residues" evidence="8">
    <location>
        <begin position="514"/>
        <end position="525"/>
    </location>
</feature>
<feature type="compositionally biased region" description="Basic and acidic residues" evidence="8">
    <location>
        <begin position="462"/>
        <end position="484"/>
    </location>
</feature>
<feature type="region of interest" description="Disordered" evidence="8">
    <location>
        <begin position="450"/>
        <end position="620"/>
    </location>
</feature>
<dbReference type="InterPro" id="IPR023179">
    <property type="entry name" value="GTP-bd_ortho_bundle_sf"/>
</dbReference>
<evidence type="ECO:0000256" key="4">
    <source>
        <dbReference type="ARBA" id="ARBA00022741"/>
    </source>
</evidence>
<comment type="caution">
    <text evidence="10">The sequence shown here is derived from an EMBL/GenBank/DDBJ whole genome shotgun (WGS) entry which is preliminary data.</text>
</comment>
<dbReference type="Pfam" id="PF08153">
    <property type="entry name" value="NGP1NT"/>
    <property type="match status" value="1"/>
</dbReference>
<dbReference type="Gene3D" id="3.40.50.300">
    <property type="entry name" value="P-loop containing nucleotide triphosphate hydrolases"/>
    <property type="match status" value="1"/>
</dbReference>
<keyword evidence="6 7" id="KW-0539">Nucleus</keyword>
<comment type="function">
    <text evidence="1 7">GTPase that associates with pre-60S ribosomal subunits in the nucleolus and is required for their nuclear export and maturation.</text>
</comment>
<comment type="similarity">
    <text evidence="7">Belongs to the TRAFAC class YlqF/YawG GTPase family. NOG2 subfamily.</text>
</comment>
<dbReference type="InterPro" id="IPR030378">
    <property type="entry name" value="G_CP_dom"/>
</dbReference>
<dbReference type="Pfam" id="PF01926">
    <property type="entry name" value="MMR_HSR1"/>
    <property type="match status" value="1"/>
</dbReference>
<evidence type="ECO:0000259" key="9">
    <source>
        <dbReference type="PROSITE" id="PS51721"/>
    </source>
</evidence>
<dbReference type="PROSITE" id="PS51721">
    <property type="entry name" value="G_CP"/>
    <property type="match status" value="1"/>
</dbReference>
<evidence type="ECO:0000313" key="11">
    <source>
        <dbReference type="Proteomes" id="UP001217918"/>
    </source>
</evidence>
<feature type="compositionally biased region" description="Low complexity" evidence="8">
    <location>
        <begin position="493"/>
        <end position="505"/>
    </location>
</feature>
<dbReference type="PANTHER" id="PTHR11089">
    <property type="entry name" value="GTP-BINDING PROTEIN-RELATED"/>
    <property type="match status" value="1"/>
</dbReference>
<dbReference type="Gene3D" id="1.10.1580.10">
    <property type="match status" value="1"/>
</dbReference>
<dbReference type="GO" id="GO:0005525">
    <property type="term" value="F:GTP binding"/>
    <property type="evidence" value="ECO:0007669"/>
    <property type="project" value="UniProtKB-KW"/>
</dbReference>
<feature type="domain" description="CP-type G" evidence="9">
    <location>
        <begin position="196"/>
        <end position="357"/>
    </location>
</feature>
<dbReference type="EMBL" id="JAQQPM010000007">
    <property type="protein sequence ID" value="KAK2074011.1"/>
    <property type="molecule type" value="Genomic_DNA"/>
</dbReference>
<keyword evidence="5 7" id="KW-0342">GTP-binding</keyword>
<gene>
    <name evidence="10" type="ORF">P8C59_008248</name>
</gene>
<dbReference type="CDD" id="cd01858">
    <property type="entry name" value="NGP_1"/>
    <property type="match status" value="1"/>
</dbReference>
<evidence type="ECO:0000256" key="7">
    <source>
        <dbReference type="RuleBase" id="RU364023"/>
    </source>
</evidence>
<feature type="region of interest" description="Disordered" evidence="8">
    <location>
        <begin position="1"/>
        <end position="22"/>
    </location>
</feature>
<reference evidence="10" key="1">
    <citation type="journal article" date="2023" name="Mol. Plant Microbe Interact.">
        <title>Elucidating the Obligate Nature and Biological Capacity of an Invasive Fungal Corn Pathogen.</title>
        <authorList>
            <person name="MacCready J.S."/>
            <person name="Roggenkamp E.M."/>
            <person name="Gdanetz K."/>
            <person name="Chilvers M.I."/>
        </authorList>
    </citation>
    <scope>NUCLEOTIDE SEQUENCE</scope>
    <source>
        <strain evidence="10">PM02</strain>
    </source>
</reference>
<dbReference type="InterPro" id="IPR012971">
    <property type="entry name" value="NOG2_N_dom"/>
</dbReference>
<keyword evidence="11" id="KW-1185">Reference proteome</keyword>
<proteinExistence type="inferred from homology"/>
<dbReference type="PANTHER" id="PTHR11089:SF9">
    <property type="entry name" value="NUCLEOLAR GTP-BINDING PROTEIN 2"/>
    <property type="match status" value="1"/>
</dbReference>
<dbReference type="FunFam" id="3.40.50.300:FF:000559">
    <property type="entry name" value="Nuclear/nucleolar GTPase 2"/>
    <property type="match status" value="1"/>
</dbReference>
<evidence type="ECO:0000256" key="3">
    <source>
        <dbReference type="ARBA" id="ARBA00022127"/>
    </source>
</evidence>
<accession>A0AAD9MJH5</accession>
<dbReference type="InterPro" id="IPR024929">
    <property type="entry name" value="GNL2_CP_dom"/>
</dbReference>
<dbReference type="InterPro" id="IPR027417">
    <property type="entry name" value="P-loop_NTPase"/>
</dbReference>